<evidence type="ECO:0000256" key="1">
    <source>
        <dbReference type="SAM" id="SignalP"/>
    </source>
</evidence>
<accession>A0A4U6D8V4</accession>
<name>A0A4U6D8V4_9BACT</name>
<dbReference type="RefSeq" id="WP_137339518.1">
    <property type="nucleotide sequence ID" value="NZ_BSQH01000010.1"/>
</dbReference>
<keyword evidence="1" id="KW-0732">Signal</keyword>
<dbReference type="OrthoDB" id="970773at2"/>
<dbReference type="Proteomes" id="UP000304900">
    <property type="component" value="Unassembled WGS sequence"/>
</dbReference>
<gene>
    <name evidence="2" type="ORF">FDK13_08280</name>
</gene>
<feature type="chain" id="PRO_5020336722" description="Lipoprotein" evidence="1">
    <location>
        <begin position="25"/>
        <end position="158"/>
    </location>
</feature>
<feature type="signal peptide" evidence="1">
    <location>
        <begin position="1"/>
        <end position="24"/>
    </location>
</feature>
<comment type="caution">
    <text evidence="2">The sequence shown here is derived from an EMBL/GenBank/DDBJ whole genome shotgun (WGS) entry which is preliminary data.</text>
</comment>
<dbReference type="EMBL" id="SZVO01000003">
    <property type="protein sequence ID" value="TKT92791.1"/>
    <property type="molecule type" value="Genomic_DNA"/>
</dbReference>
<proteinExistence type="predicted"/>
<evidence type="ECO:0000313" key="2">
    <source>
        <dbReference type="EMBL" id="TKT92791.1"/>
    </source>
</evidence>
<reference evidence="2 3" key="1">
    <citation type="submission" date="2019-05" db="EMBL/GenBank/DDBJ databases">
        <title>Dyadobacter AR-3-8 sp. nov., isolated from arctic soil.</title>
        <authorList>
            <person name="Chaudhary D.K."/>
        </authorList>
    </citation>
    <scope>NUCLEOTIDE SEQUENCE [LARGE SCALE GENOMIC DNA]</scope>
    <source>
        <strain evidence="2 3">AR-3-8</strain>
    </source>
</reference>
<dbReference type="AlphaFoldDB" id="A0A4U6D8V4"/>
<sequence length="158" mass="18331">MTKKLKRVLIKYSSLFLLFLLNLADSSCKQNEPAYVYQCQDGFIEFQNITTLKFIENLTLNDSLATLVIQSEEQLDKYFLNTRGKFDFSKNTVLAGRYRAANEDAILKQTIKSFCEYNVLYYDIQMKSGMLPSQIKVPFFALIPKIPDNATVQFHVHY</sequence>
<keyword evidence="3" id="KW-1185">Reference proteome</keyword>
<evidence type="ECO:0008006" key="4">
    <source>
        <dbReference type="Google" id="ProtNLM"/>
    </source>
</evidence>
<protein>
    <recommendedName>
        <fullName evidence="4">Lipoprotein</fullName>
    </recommendedName>
</protein>
<organism evidence="2 3">
    <name type="scientific">Dyadobacter frigoris</name>
    <dbReference type="NCBI Taxonomy" id="2576211"/>
    <lineage>
        <taxon>Bacteria</taxon>
        <taxon>Pseudomonadati</taxon>
        <taxon>Bacteroidota</taxon>
        <taxon>Cytophagia</taxon>
        <taxon>Cytophagales</taxon>
        <taxon>Spirosomataceae</taxon>
        <taxon>Dyadobacter</taxon>
    </lineage>
</organism>
<evidence type="ECO:0000313" key="3">
    <source>
        <dbReference type="Proteomes" id="UP000304900"/>
    </source>
</evidence>